<feature type="non-terminal residue" evidence="5">
    <location>
        <position position="1"/>
    </location>
</feature>
<evidence type="ECO:0000313" key="5">
    <source>
        <dbReference type="EMBL" id="KAH0926370.1"/>
    </source>
</evidence>
<dbReference type="Pfam" id="PF23209">
    <property type="entry name" value="IDM1_C"/>
    <property type="match status" value="1"/>
</dbReference>
<evidence type="ECO:0000256" key="3">
    <source>
        <dbReference type="ARBA" id="ARBA00022833"/>
    </source>
</evidence>
<gene>
    <name evidence="5" type="ORF">HID58_018626</name>
</gene>
<dbReference type="Proteomes" id="UP000824890">
    <property type="component" value="Unassembled WGS sequence"/>
</dbReference>
<keyword evidence="6" id="KW-1185">Reference proteome</keyword>
<dbReference type="InterPro" id="IPR042163">
    <property type="entry name" value="PHF12"/>
</dbReference>
<accession>A0ABQ8DAI7</accession>
<dbReference type="InterPro" id="IPR011011">
    <property type="entry name" value="Znf_FYVE_PHD"/>
</dbReference>
<keyword evidence="3" id="KW-0862">Zinc</keyword>
<dbReference type="Gene3D" id="3.30.40.10">
    <property type="entry name" value="Zinc/RING finger domain, C3HC4 (zinc finger)"/>
    <property type="match status" value="1"/>
</dbReference>
<dbReference type="InterPro" id="IPR054292">
    <property type="entry name" value="DUF7028"/>
</dbReference>
<comment type="caution">
    <text evidence="5">The sequence shown here is derived from an EMBL/GenBank/DDBJ whole genome shotgun (WGS) entry which is preliminary data.</text>
</comment>
<feature type="domain" description="Zinc finger PHD-type" evidence="4">
    <location>
        <begin position="229"/>
        <end position="277"/>
    </location>
</feature>
<proteinExistence type="predicted"/>
<evidence type="ECO:0000313" key="6">
    <source>
        <dbReference type="Proteomes" id="UP000824890"/>
    </source>
</evidence>
<dbReference type="PANTHER" id="PTHR46309:SF22">
    <property type="entry name" value="GENOME ASSEMBLY, CHROMOSOME: A05"/>
    <property type="match status" value="1"/>
</dbReference>
<dbReference type="Pfam" id="PF22970">
    <property type="entry name" value="DUF7028"/>
    <property type="match status" value="1"/>
</dbReference>
<dbReference type="InterPro" id="IPR001965">
    <property type="entry name" value="Znf_PHD"/>
</dbReference>
<keyword evidence="1" id="KW-0479">Metal-binding</keyword>
<reference evidence="5 6" key="1">
    <citation type="submission" date="2021-05" db="EMBL/GenBank/DDBJ databases">
        <title>Genome Assembly of Synthetic Allotetraploid Brassica napus Reveals Homoeologous Exchanges between Subgenomes.</title>
        <authorList>
            <person name="Davis J.T."/>
        </authorList>
    </citation>
    <scope>NUCLEOTIDE SEQUENCE [LARGE SCALE GENOMIC DNA]</scope>
    <source>
        <strain evidence="6">cv. Da-Ae</strain>
        <tissue evidence="5">Seedling</tissue>
    </source>
</reference>
<organism evidence="5 6">
    <name type="scientific">Brassica napus</name>
    <name type="common">Rape</name>
    <dbReference type="NCBI Taxonomy" id="3708"/>
    <lineage>
        <taxon>Eukaryota</taxon>
        <taxon>Viridiplantae</taxon>
        <taxon>Streptophyta</taxon>
        <taxon>Embryophyta</taxon>
        <taxon>Tracheophyta</taxon>
        <taxon>Spermatophyta</taxon>
        <taxon>Magnoliopsida</taxon>
        <taxon>eudicotyledons</taxon>
        <taxon>Gunneridae</taxon>
        <taxon>Pentapetalae</taxon>
        <taxon>rosids</taxon>
        <taxon>malvids</taxon>
        <taxon>Brassicales</taxon>
        <taxon>Brassicaceae</taxon>
        <taxon>Brassiceae</taxon>
        <taxon>Brassica</taxon>
    </lineage>
</organism>
<dbReference type="SMART" id="SM00249">
    <property type="entry name" value="PHD"/>
    <property type="match status" value="1"/>
</dbReference>
<dbReference type="InterPro" id="IPR013083">
    <property type="entry name" value="Znf_RING/FYVE/PHD"/>
</dbReference>
<name>A0ABQ8DAI7_BRANA</name>
<sequence>VFKDVLVEAELNPSSIQDWLSLTQQGNKIDNGTRRSYLSIKVKKHLLALGWVLSYAFNGKKREMRYKSNDGKWFHSLVDACLSCVDEDVPRRRQQQQQIVPKSDLPCCPRNLVKMKRVKNCYSKTAFHKEKTCSFKIVLNTDVSNQQQKKRRKTTMVGFDSSAPGEDKIEIRARTWKSLNKVLQVMEEKNKKCEKGLFLCDGCPSAFHYTCLGLLSLPKEKLCFYPCCCCNVCGSIETSGNNKLMTCEQCQRRFHLKCLKQDPCLVSYRGWFCSRQCSRVTSALQSLVGRKIAVGNEGDLVWTLMRAPNEDEHYDNEQVLKLGSAVKILHQGFEPTKDPLSGRDLVEELIFKKDGVGVGRGLYTVMIEKNNEPITVAAVRVEKNVAEISLVGEGGLLMDELEKQMSRMGVCILVLPAAADVVTTWTQRFGFSRLELVKHGMLHFAGTVMCHKSLMERGHSGESSLTE</sequence>
<evidence type="ECO:0000256" key="2">
    <source>
        <dbReference type="ARBA" id="ARBA00022771"/>
    </source>
</evidence>
<keyword evidence="2" id="KW-0863">Zinc-finger</keyword>
<dbReference type="InterPro" id="IPR056511">
    <property type="entry name" value="IDM1_C"/>
</dbReference>
<dbReference type="EMBL" id="JAGKQM010000005">
    <property type="protein sequence ID" value="KAH0926370.1"/>
    <property type="molecule type" value="Genomic_DNA"/>
</dbReference>
<protein>
    <recommendedName>
        <fullName evidence="4">Zinc finger PHD-type domain-containing protein</fullName>
    </recommendedName>
</protein>
<evidence type="ECO:0000259" key="4">
    <source>
        <dbReference type="SMART" id="SM00249"/>
    </source>
</evidence>
<dbReference type="SUPFAM" id="SSF57903">
    <property type="entry name" value="FYVE/PHD zinc finger"/>
    <property type="match status" value="1"/>
</dbReference>
<evidence type="ECO:0000256" key="1">
    <source>
        <dbReference type="ARBA" id="ARBA00022723"/>
    </source>
</evidence>
<dbReference type="PANTHER" id="PTHR46309">
    <property type="entry name" value="PHD FINGER PROTEIN 12"/>
    <property type="match status" value="1"/>
</dbReference>